<evidence type="ECO:0000313" key="1">
    <source>
        <dbReference type="EnsemblPlants" id="MELO3C029363.2.1"/>
    </source>
</evidence>
<dbReference type="AlphaFoldDB" id="A0A9I9E6A7"/>
<dbReference type="EnsemblPlants" id="MELO3C031257.2.1">
    <property type="protein sequence ID" value="MELO3C031257.2.1"/>
    <property type="gene ID" value="MELO3C031257.2"/>
</dbReference>
<name>A0A9I9E6A7_CUCME</name>
<proteinExistence type="predicted"/>
<protein>
    <submittedName>
        <fullName evidence="1">Uncharacterized protein</fullName>
    </submittedName>
</protein>
<reference evidence="1" key="1">
    <citation type="submission" date="2023-03" db="UniProtKB">
        <authorList>
            <consortium name="EnsemblPlants"/>
        </authorList>
    </citation>
    <scope>IDENTIFICATION</scope>
</reference>
<dbReference type="Gramene" id="MELO3C029363.2.1">
    <property type="protein sequence ID" value="MELO3C029363.2.1"/>
    <property type="gene ID" value="MELO3C029363.2"/>
</dbReference>
<dbReference type="Gramene" id="MELO3C031257.2.1">
    <property type="protein sequence ID" value="MELO3C031257.2.1"/>
    <property type="gene ID" value="MELO3C031257.2"/>
</dbReference>
<accession>A0A9I9E6A7</accession>
<dbReference type="InterPro" id="IPR012862">
    <property type="entry name" value="DUF1635"/>
</dbReference>
<dbReference type="Pfam" id="PF07795">
    <property type="entry name" value="DUF1635"/>
    <property type="match status" value="1"/>
</dbReference>
<organism evidence="1">
    <name type="scientific">Cucumis melo</name>
    <name type="common">Muskmelon</name>
    <dbReference type="NCBI Taxonomy" id="3656"/>
    <lineage>
        <taxon>Eukaryota</taxon>
        <taxon>Viridiplantae</taxon>
        <taxon>Streptophyta</taxon>
        <taxon>Embryophyta</taxon>
        <taxon>Tracheophyta</taxon>
        <taxon>Spermatophyta</taxon>
        <taxon>Magnoliopsida</taxon>
        <taxon>eudicotyledons</taxon>
        <taxon>Gunneridae</taxon>
        <taxon>Pentapetalae</taxon>
        <taxon>rosids</taxon>
        <taxon>fabids</taxon>
        <taxon>Cucurbitales</taxon>
        <taxon>Cucurbitaceae</taxon>
        <taxon>Benincaseae</taxon>
        <taxon>Cucumis</taxon>
    </lineage>
</organism>
<sequence length="73" mass="8753">MEANEESIKNKEKVKSLLLLLQVAYEERDEARDKLQKLMNKIMPTSINFIDHHDNHSQLQFFFLTAEKYDKKQ</sequence>
<dbReference type="EnsemblPlants" id="MELO3C029363.2.1">
    <property type="protein sequence ID" value="MELO3C029363.2.1"/>
    <property type="gene ID" value="MELO3C029363.2"/>
</dbReference>